<feature type="domain" description="GST C-terminal" evidence="3">
    <location>
        <begin position="92"/>
        <end position="216"/>
    </location>
</feature>
<keyword evidence="5" id="KW-1185">Reference proteome</keyword>
<dbReference type="EMBL" id="JAUCBP010000006">
    <property type="protein sequence ID" value="MDM7860077.1"/>
    <property type="molecule type" value="Genomic_DNA"/>
</dbReference>
<dbReference type="SFLD" id="SFLDS00019">
    <property type="entry name" value="Glutathione_Transferase_(cytos"/>
    <property type="match status" value="1"/>
</dbReference>
<dbReference type="InterPro" id="IPR010987">
    <property type="entry name" value="Glutathione-S-Trfase_C-like"/>
</dbReference>
<dbReference type="Gene3D" id="3.40.30.10">
    <property type="entry name" value="Glutaredoxin"/>
    <property type="match status" value="1"/>
</dbReference>
<dbReference type="PANTHER" id="PTHR42673:SF4">
    <property type="entry name" value="MALEYLACETOACETATE ISOMERASE"/>
    <property type="match status" value="1"/>
</dbReference>
<dbReference type="InterPro" id="IPR004045">
    <property type="entry name" value="Glutathione_S-Trfase_N"/>
</dbReference>
<keyword evidence="4" id="KW-0413">Isomerase</keyword>
<dbReference type="InterPro" id="IPR040079">
    <property type="entry name" value="Glutathione_S-Trfase"/>
</dbReference>
<dbReference type="GO" id="GO:0016034">
    <property type="term" value="F:maleylacetoacetate isomerase activity"/>
    <property type="evidence" value="ECO:0007669"/>
    <property type="project" value="UniProtKB-EC"/>
</dbReference>
<accession>A0ABT7SV58</accession>
<dbReference type="InterPro" id="IPR034333">
    <property type="entry name" value="GST_Zeta_N"/>
</dbReference>
<dbReference type="RefSeq" id="WP_289364302.1">
    <property type="nucleotide sequence ID" value="NZ_JAUCBP010000006.1"/>
</dbReference>
<evidence type="ECO:0000313" key="4">
    <source>
        <dbReference type="EMBL" id="MDM7860077.1"/>
    </source>
</evidence>
<dbReference type="InterPro" id="IPR036282">
    <property type="entry name" value="Glutathione-S-Trfase_C_sf"/>
</dbReference>
<organism evidence="4 5">
    <name type="scientific">Alteromonas arenosi</name>
    <dbReference type="NCBI Taxonomy" id="3055817"/>
    <lineage>
        <taxon>Bacteria</taxon>
        <taxon>Pseudomonadati</taxon>
        <taxon>Pseudomonadota</taxon>
        <taxon>Gammaproteobacteria</taxon>
        <taxon>Alteromonadales</taxon>
        <taxon>Alteromonadaceae</taxon>
        <taxon>Alteromonas/Salinimonas group</taxon>
        <taxon>Alteromonas</taxon>
    </lineage>
</organism>
<dbReference type="InterPro" id="IPR034330">
    <property type="entry name" value="GST_Zeta_C"/>
</dbReference>
<sequence>MSIHLYGYWRSSATYRVRIALNLKNIAYQYHPIHLVKDGGQQYSEDYLRMNPSGLVPAFIDDDEDFTLNQSLSIIEYLDERYPEPLRFLPNHALDKARIRGVAQDIACDVQPLANLRVLNAITELGGDANARTAWAVKWIEKGFTAIEKRLQTRAGKYCFGFDVTLADIVLIPQVYNAKRFGVDMTKYPLIASIDENCNELEAFQLAAPENQPDAT</sequence>
<evidence type="ECO:0000313" key="5">
    <source>
        <dbReference type="Proteomes" id="UP001234343"/>
    </source>
</evidence>
<dbReference type="CDD" id="cd03191">
    <property type="entry name" value="GST_C_Zeta"/>
    <property type="match status" value="1"/>
</dbReference>
<protein>
    <submittedName>
        <fullName evidence="4">Maleylacetoacetate isomerase</fullName>
        <ecNumber evidence="4">5.2.1.2</ecNumber>
    </submittedName>
</protein>
<comment type="caution">
    <text evidence="4">The sequence shown here is derived from an EMBL/GenBank/DDBJ whole genome shotgun (WGS) entry which is preliminary data.</text>
</comment>
<dbReference type="Proteomes" id="UP001234343">
    <property type="component" value="Unassembled WGS sequence"/>
</dbReference>
<proteinExistence type="inferred from homology"/>
<dbReference type="PROSITE" id="PS50404">
    <property type="entry name" value="GST_NTER"/>
    <property type="match status" value="1"/>
</dbReference>
<name>A0ABT7SV58_9ALTE</name>
<dbReference type="InterPro" id="IPR036249">
    <property type="entry name" value="Thioredoxin-like_sf"/>
</dbReference>
<dbReference type="InterPro" id="IPR005955">
    <property type="entry name" value="GST_Zeta"/>
</dbReference>
<dbReference type="EC" id="5.2.1.2" evidence="4"/>
<dbReference type="CDD" id="cd03042">
    <property type="entry name" value="GST_N_Zeta"/>
    <property type="match status" value="1"/>
</dbReference>
<dbReference type="PANTHER" id="PTHR42673">
    <property type="entry name" value="MALEYLACETOACETATE ISOMERASE"/>
    <property type="match status" value="1"/>
</dbReference>
<dbReference type="SUPFAM" id="SSF52833">
    <property type="entry name" value="Thioredoxin-like"/>
    <property type="match status" value="1"/>
</dbReference>
<evidence type="ECO:0000259" key="2">
    <source>
        <dbReference type="PROSITE" id="PS50404"/>
    </source>
</evidence>
<dbReference type="Pfam" id="PF13417">
    <property type="entry name" value="GST_N_3"/>
    <property type="match status" value="1"/>
</dbReference>
<gene>
    <name evidence="4" type="primary">maiA</name>
    <name evidence="4" type="ORF">QTP81_05655</name>
</gene>
<comment type="similarity">
    <text evidence="1">Belongs to the GST superfamily. Zeta family.</text>
</comment>
<feature type="domain" description="GST N-terminal" evidence="2">
    <location>
        <begin position="1"/>
        <end position="86"/>
    </location>
</feature>
<evidence type="ECO:0000256" key="1">
    <source>
        <dbReference type="ARBA" id="ARBA00010007"/>
    </source>
</evidence>
<dbReference type="PROSITE" id="PS50405">
    <property type="entry name" value="GST_CTER"/>
    <property type="match status" value="1"/>
</dbReference>
<reference evidence="4 5" key="1">
    <citation type="submission" date="2023-06" db="EMBL/GenBank/DDBJ databases">
        <title>Alteromonas sp. ASW11-36 isolated from intertidal sand.</title>
        <authorList>
            <person name="Li Y."/>
        </authorList>
    </citation>
    <scope>NUCLEOTIDE SEQUENCE [LARGE SCALE GENOMIC DNA]</scope>
    <source>
        <strain evidence="4 5">ASW11-36</strain>
    </source>
</reference>
<dbReference type="SFLD" id="SFLDG00358">
    <property type="entry name" value="Main_(cytGST)"/>
    <property type="match status" value="1"/>
</dbReference>
<dbReference type="SUPFAM" id="SSF47616">
    <property type="entry name" value="GST C-terminal domain-like"/>
    <property type="match status" value="1"/>
</dbReference>
<dbReference type="NCBIfam" id="TIGR01262">
    <property type="entry name" value="maiA"/>
    <property type="match status" value="1"/>
</dbReference>
<evidence type="ECO:0000259" key="3">
    <source>
        <dbReference type="PROSITE" id="PS50405"/>
    </source>
</evidence>
<dbReference type="Gene3D" id="1.20.1050.10">
    <property type="match status" value="1"/>
</dbReference>